<evidence type="ECO:0000313" key="2">
    <source>
        <dbReference type="EMBL" id="CAK0744776.1"/>
    </source>
</evidence>
<proteinExistence type="predicted"/>
<keyword evidence="3" id="KW-1185">Reference proteome</keyword>
<evidence type="ECO:0000313" key="3">
    <source>
        <dbReference type="Proteomes" id="UP001314263"/>
    </source>
</evidence>
<feature type="region of interest" description="Disordered" evidence="1">
    <location>
        <begin position="271"/>
        <end position="309"/>
    </location>
</feature>
<accession>A0AAV1HU00</accession>
<name>A0AAV1HU00_9CHLO</name>
<organism evidence="2 3">
    <name type="scientific">Coccomyxa viridis</name>
    <dbReference type="NCBI Taxonomy" id="1274662"/>
    <lineage>
        <taxon>Eukaryota</taxon>
        <taxon>Viridiplantae</taxon>
        <taxon>Chlorophyta</taxon>
        <taxon>core chlorophytes</taxon>
        <taxon>Trebouxiophyceae</taxon>
        <taxon>Trebouxiophyceae incertae sedis</taxon>
        <taxon>Coccomyxaceae</taxon>
        <taxon>Coccomyxa</taxon>
    </lineage>
</organism>
<feature type="region of interest" description="Disordered" evidence="1">
    <location>
        <begin position="348"/>
        <end position="384"/>
    </location>
</feature>
<evidence type="ECO:0000256" key="1">
    <source>
        <dbReference type="SAM" id="MobiDB-lite"/>
    </source>
</evidence>
<comment type="caution">
    <text evidence="2">The sequence shown here is derived from an EMBL/GenBank/DDBJ whole genome shotgun (WGS) entry which is preliminary data.</text>
</comment>
<dbReference type="Proteomes" id="UP001314263">
    <property type="component" value="Unassembled WGS sequence"/>
</dbReference>
<dbReference type="AlphaFoldDB" id="A0AAV1HU00"/>
<dbReference type="EMBL" id="CAUYUE010000002">
    <property type="protein sequence ID" value="CAK0744776.1"/>
    <property type="molecule type" value="Genomic_DNA"/>
</dbReference>
<protein>
    <submittedName>
        <fullName evidence="2">Uncharacterized protein</fullName>
    </submittedName>
</protein>
<feature type="compositionally biased region" description="Basic residues" evidence="1">
    <location>
        <begin position="300"/>
        <end position="309"/>
    </location>
</feature>
<feature type="compositionally biased region" description="Basic and acidic residues" evidence="1">
    <location>
        <begin position="361"/>
        <end position="378"/>
    </location>
</feature>
<sequence length="384" mass="39669">MPWQLGVGAHHGFQLALQRTSAENPLLLIETPVGGAGPSPTWNMDGPAPAQGARRALAASCPASPATAFLKAARPNTVCQAGLIRSARAGSGPQDVSSRRQAKRQLFVQAADLAADLARLRKRIQDRLLQLPVCPGAEISPSLGCSAANSGAISLASACSRDTGTSLTAPLADMSSFDIGRSVGTLQRIAPSESGGATCKPLSLTHDAEGQLSMPDAAALATSPDLSSMPPRIQRIAQMARLSKASSTSSCSPVVLAGSHALVPFEEADGCASSQSASRPDTDASEATSPPAPDTAQRSSCKHPAPRRQKKHLFRSLMALPVLAVAFVAHPSIASCCAAAAATLAGKSSRQSQSLRLHSRTAADQKSHEQRSGKDVGRRARIYG</sequence>
<reference evidence="2 3" key="1">
    <citation type="submission" date="2023-10" db="EMBL/GenBank/DDBJ databases">
        <authorList>
            <person name="Maclean D."/>
            <person name="Macfadyen A."/>
        </authorList>
    </citation>
    <scope>NUCLEOTIDE SEQUENCE [LARGE SCALE GENOMIC DNA]</scope>
</reference>
<gene>
    <name evidence="2" type="ORF">CVIRNUC_001573</name>
</gene>